<evidence type="ECO:0000256" key="1">
    <source>
        <dbReference type="SAM" id="SignalP"/>
    </source>
</evidence>
<keyword evidence="1" id="KW-0732">Signal</keyword>
<dbReference type="EMBL" id="VULT01000006">
    <property type="protein sequence ID" value="MSS17119.1"/>
    <property type="molecule type" value="Genomic_DNA"/>
</dbReference>
<dbReference type="RefSeq" id="WP_154326626.1">
    <property type="nucleotide sequence ID" value="NZ_CP045696.1"/>
</dbReference>
<name>A0A6L5X9Q8_9BACT</name>
<comment type="caution">
    <text evidence="3">The sequence shown here is derived from an EMBL/GenBank/DDBJ whole genome shotgun (WGS) entry which is preliminary data.</text>
</comment>
<evidence type="ECO:0000313" key="4">
    <source>
        <dbReference type="Proteomes" id="UP000483362"/>
    </source>
</evidence>
<dbReference type="Pfam" id="PF11738">
    <property type="entry name" value="DUF3298"/>
    <property type="match status" value="1"/>
</dbReference>
<feature type="chain" id="PRO_5027117918" description="DUF3298 domain-containing protein" evidence="1">
    <location>
        <begin position="25"/>
        <end position="277"/>
    </location>
</feature>
<dbReference type="InterPro" id="IPR021729">
    <property type="entry name" value="DUF3298"/>
</dbReference>
<dbReference type="AlphaFoldDB" id="A0A6L5X9Q8"/>
<keyword evidence="4" id="KW-1185">Reference proteome</keyword>
<dbReference type="PROSITE" id="PS51257">
    <property type="entry name" value="PROKAR_LIPOPROTEIN"/>
    <property type="match status" value="1"/>
</dbReference>
<protein>
    <recommendedName>
        <fullName evidence="2">DUF3298 domain-containing protein</fullName>
    </recommendedName>
</protein>
<dbReference type="Proteomes" id="UP000483362">
    <property type="component" value="Unassembled WGS sequence"/>
</dbReference>
<gene>
    <name evidence="3" type="ORF">FYJ29_04985</name>
</gene>
<feature type="domain" description="DUF3298" evidence="2">
    <location>
        <begin position="186"/>
        <end position="261"/>
    </location>
</feature>
<reference evidence="3 4" key="1">
    <citation type="submission" date="2019-08" db="EMBL/GenBank/DDBJ databases">
        <title>In-depth cultivation of the pig gut microbiome towards novel bacterial diversity and tailored functional studies.</title>
        <authorList>
            <person name="Wylensek D."/>
            <person name="Hitch T.C.A."/>
            <person name="Clavel T."/>
        </authorList>
    </citation>
    <scope>NUCLEOTIDE SEQUENCE [LARGE SCALE GENOMIC DNA]</scope>
    <source>
        <strain evidence="3 4">Oil-RF-744-WCA-WT-10</strain>
    </source>
</reference>
<proteinExistence type="predicted"/>
<sequence length="277" mass="31022">MKRTPFLIFMIVALSLLCSCTKKAATVTDGTTSQYPISLTSVKMSDTASFKRSNGKVCMEFVDVSVTYPKFFIDKASTAKLQKLFTRMVLEGNDSLDIDDALKEYTRATLNSNSLDSTDVNEYAVAEGAVSDRILIAVNITIAYHQHDILTLCKEETVKKDEVSSKTHQYYNIDLKNIAPIDLSMFRSDAFGAVCKALKQQLMTQNRAKNSDELNDLGFFNIDNLTLTTNFCFGENGVTWSYLPQELAADANLEPKITLDYATLKRWASDKSVLKRF</sequence>
<accession>A0A6L5X9Q8</accession>
<dbReference type="Gene3D" id="3.90.640.20">
    <property type="entry name" value="Heat-shock cognate protein, ATPase"/>
    <property type="match status" value="1"/>
</dbReference>
<organism evidence="3 4">
    <name type="scientific">Sodaliphilus pleomorphus</name>
    <dbReference type="NCBI Taxonomy" id="2606626"/>
    <lineage>
        <taxon>Bacteria</taxon>
        <taxon>Pseudomonadati</taxon>
        <taxon>Bacteroidota</taxon>
        <taxon>Bacteroidia</taxon>
        <taxon>Bacteroidales</taxon>
        <taxon>Muribaculaceae</taxon>
        <taxon>Sodaliphilus</taxon>
    </lineage>
</organism>
<feature type="signal peptide" evidence="1">
    <location>
        <begin position="1"/>
        <end position="24"/>
    </location>
</feature>
<evidence type="ECO:0000259" key="2">
    <source>
        <dbReference type="Pfam" id="PF11738"/>
    </source>
</evidence>
<dbReference type="InterPro" id="IPR037126">
    <property type="entry name" value="PdaC/RsiV-like_sf"/>
</dbReference>
<evidence type="ECO:0000313" key="3">
    <source>
        <dbReference type="EMBL" id="MSS17119.1"/>
    </source>
</evidence>